<evidence type="ECO:0000313" key="3">
    <source>
        <dbReference type="Proteomes" id="UP000613740"/>
    </source>
</evidence>
<reference evidence="2" key="1">
    <citation type="journal article" date="2020" name="bioRxiv">
        <title>Comparative genomics of Chlamydomonas.</title>
        <authorList>
            <person name="Craig R.J."/>
            <person name="Hasan A.R."/>
            <person name="Ness R.W."/>
            <person name="Keightley P.D."/>
        </authorList>
    </citation>
    <scope>NUCLEOTIDE SEQUENCE</scope>
    <source>
        <strain evidence="2">CCAP 11/173</strain>
    </source>
</reference>
<comment type="caution">
    <text evidence="2">The sequence shown here is derived from an EMBL/GenBank/DDBJ whole genome shotgun (WGS) entry which is preliminary data.</text>
</comment>
<organism evidence="2 3">
    <name type="scientific">Chlamydomonas schloesseri</name>
    <dbReference type="NCBI Taxonomy" id="2026947"/>
    <lineage>
        <taxon>Eukaryota</taxon>
        <taxon>Viridiplantae</taxon>
        <taxon>Chlorophyta</taxon>
        <taxon>core chlorophytes</taxon>
        <taxon>Chlorophyceae</taxon>
        <taxon>CS clade</taxon>
        <taxon>Chlamydomonadales</taxon>
        <taxon>Chlamydomonadaceae</taxon>
        <taxon>Chlamydomonas</taxon>
    </lineage>
</organism>
<accession>A0A835SBN2</accession>
<name>A0A835SBN2_9CHLO</name>
<dbReference type="OrthoDB" id="562491at2759"/>
<evidence type="ECO:0000256" key="1">
    <source>
        <dbReference type="SAM" id="MobiDB-lite"/>
    </source>
</evidence>
<protein>
    <submittedName>
        <fullName evidence="2">Uncharacterized protein</fullName>
    </submittedName>
</protein>
<evidence type="ECO:0000313" key="2">
    <source>
        <dbReference type="EMBL" id="KAG2424327.1"/>
    </source>
</evidence>
<dbReference type="Proteomes" id="UP000613740">
    <property type="component" value="Unassembled WGS sequence"/>
</dbReference>
<feature type="region of interest" description="Disordered" evidence="1">
    <location>
        <begin position="1"/>
        <end position="26"/>
    </location>
</feature>
<keyword evidence="3" id="KW-1185">Reference proteome</keyword>
<proteinExistence type="predicted"/>
<dbReference type="AlphaFoldDB" id="A0A835SBN2"/>
<gene>
    <name evidence="2" type="ORF">HYH02_015187</name>
</gene>
<sequence>MRAQASAESGGPLEARCGGASAHAGGDPDACRGKEGALLFESACVQPIHKRVPVSVQMWAALQRALPAAAPTRSMSNGSGSGEGAHAGHLRLYVEDQGTGKRSNAFCVCLKTDRSGTYITRLPPMAVGRICIGWELQGSQLVMRVV</sequence>
<dbReference type="EMBL" id="JAEHOD010000125">
    <property type="protein sequence ID" value="KAG2424327.1"/>
    <property type="molecule type" value="Genomic_DNA"/>
</dbReference>